<dbReference type="Proteomes" id="UP000250266">
    <property type="component" value="Unassembled WGS sequence"/>
</dbReference>
<dbReference type="Pfam" id="PF04681">
    <property type="entry name" value="Bys1"/>
    <property type="match status" value="1"/>
</dbReference>
<reference evidence="1 2" key="1">
    <citation type="journal article" date="2016" name="Nat. Commun.">
        <title>Ectomycorrhizal ecology is imprinted in the genome of the dominant symbiotic fungus Cenococcum geophilum.</title>
        <authorList>
            <consortium name="DOE Joint Genome Institute"/>
            <person name="Peter M."/>
            <person name="Kohler A."/>
            <person name="Ohm R.A."/>
            <person name="Kuo A."/>
            <person name="Krutzmann J."/>
            <person name="Morin E."/>
            <person name="Arend M."/>
            <person name="Barry K.W."/>
            <person name="Binder M."/>
            <person name="Choi C."/>
            <person name="Clum A."/>
            <person name="Copeland A."/>
            <person name="Grisel N."/>
            <person name="Haridas S."/>
            <person name="Kipfer T."/>
            <person name="LaButti K."/>
            <person name="Lindquist E."/>
            <person name="Lipzen A."/>
            <person name="Maire R."/>
            <person name="Meier B."/>
            <person name="Mihaltcheva S."/>
            <person name="Molinier V."/>
            <person name="Murat C."/>
            <person name="Poggeler S."/>
            <person name="Quandt C.A."/>
            <person name="Sperisen C."/>
            <person name="Tritt A."/>
            <person name="Tisserant E."/>
            <person name="Crous P.W."/>
            <person name="Henrissat B."/>
            <person name="Nehls U."/>
            <person name="Egli S."/>
            <person name="Spatafora J.W."/>
            <person name="Grigoriev I.V."/>
            <person name="Martin F.M."/>
        </authorList>
    </citation>
    <scope>NUCLEOTIDE SEQUENCE [LARGE SCALE GENOMIC DNA]</scope>
    <source>
        <strain evidence="1 2">CBS 459.81</strain>
    </source>
</reference>
<sequence length="128" mass="13859">AIVKNYCPFPIYLWSVASSISNEVTLQPNTQYSETYLYDASSGGVAIKISKSSNGLYDGSPQLDFAYAVDQNSDFVYISLSDVFGDVFQGMDVKMWGCGQGMEWPDGTPTGTSGMECDTGEDAELVLC</sequence>
<protein>
    <submittedName>
        <fullName evidence="1">Uncharacterized protein</fullName>
    </submittedName>
</protein>
<dbReference type="PANTHER" id="PTHR36195">
    <property type="entry name" value="DOMAIN PROTEIN, PUTATIVE (AFU_ORTHOLOGUE AFUA_5G01990)-RELATED-RELATED"/>
    <property type="match status" value="1"/>
</dbReference>
<dbReference type="PANTHER" id="PTHR36195:SF4">
    <property type="entry name" value="DOMAIN PROTEIN, PUTATIVE (AFU_ORTHOLOGUE AFUA_5G01990)-RELATED"/>
    <property type="match status" value="1"/>
</dbReference>
<dbReference type="OrthoDB" id="3682664at2759"/>
<proteinExistence type="predicted"/>
<feature type="non-terminal residue" evidence="1">
    <location>
        <position position="1"/>
    </location>
</feature>
<dbReference type="InterPro" id="IPR006771">
    <property type="entry name" value="CetA-like"/>
</dbReference>
<feature type="non-terminal residue" evidence="1">
    <location>
        <position position="128"/>
    </location>
</feature>
<evidence type="ECO:0000313" key="2">
    <source>
        <dbReference type="Proteomes" id="UP000250266"/>
    </source>
</evidence>
<gene>
    <name evidence="1" type="ORF">K432DRAFT_270659</name>
</gene>
<name>A0A8E2JCV4_9PEZI</name>
<organism evidence="1 2">
    <name type="scientific">Lepidopterella palustris CBS 459.81</name>
    <dbReference type="NCBI Taxonomy" id="1314670"/>
    <lineage>
        <taxon>Eukaryota</taxon>
        <taxon>Fungi</taxon>
        <taxon>Dikarya</taxon>
        <taxon>Ascomycota</taxon>
        <taxon>Pezizomycotina</taxon>
        <taxon>Dothideomycetes</taxon>
        <taxon>Pleosporomycetidae</taxon>
        <taxon>Mytilinidiales</taxon>
        <taxon>Argynnaceae</taxon>
        <taxon>Lepidopterella</taxon>
    </lineage>
</organism>
<dbReference type="AlphaFoldDB" id="A0A8E2JCV4"/>
<accession>A0A8E2JCV4</accession>
<dbReference type="EMBL" id="KV745103">
    <property type="protein sequence ID" value="OCK77747.1"/>
    <property type="molecule type" value="Genomic_DNA"/>
</dbReference>
<keyword evidence="2" id="KW-1185">Reference proteome</keyword>
<evidence type="ECO:0000313" key="1">
    <source>
        <dbReference type="EMBL" id="OCK77747.1"/>
    </source>
</evidence>